<organism evidence="17 18">
    <name type="scientific">Leucopsar rothschildi</name>
    <name type="common">Bali myna</name>
    <name type="synonym">Rothschild's mynah</name>
    <dbReference type="NCBI Taxonomy" id="127929"/>
    <lineage>
        <taxon>Eukaryota</taxon>
        <taxon>Metazoa</taxon>
        <taxon>Chordata</taxon>
        <taxon>Craniata</taxon>
        <taxon>Vertebrata</taxon>
        <taxon>Euteleostomi</taxon>
        <taxon>Archelosauria</taxon>
        <taxon>Archosauria</taxon>
        <taxon>Dinosauria</taxon>
        <taxon>Saurischia</taxon>
        <taxon>Theropoda</taxon>
        <taxon>Coelurosauria</taxon>
        <taxon>Aves</taxon>
        <taxon>Neognathae</taxon>
        <taxon>Neoaves</taxon>
        <taxon>Telluraves</taxon>
        <taxon>Australaves</taxon>
        <taxon>Passeriformes</taxon>
        <taxon>Sturnidae</taxon>
        <taxon>Leucopsar</taxon>
    </lineage>
</organism>
<comment type="similarity">
    <text evidence="3">Belongs to the complex I NDUFB4 subunit family.</text>
</comment>
<keyword evidence="7" id="KW-0679">Respiratory chain</keyword>
<evidence type="ECO:0000256" key="3">
    <source>
        <dbReference type="ARBA" id="ARBA00007260"/>
    </source>
</evidence>
<evidence type="ECO:0000256" key="5">
    <source>
        <dbReference type="ARBA" id="ARBA00018681"/>
    </source>
</evidence>
<feature type="transmembrane region" description="Helical" evidence="16">
    <location>
        <begin position="101"/>
        <end position="119"/>
    </location>
</feature>
<name>A0A7K8E7Q6_LEURO</name>
<evidence type="ECO:0000256" key="1">
    <source>
        <dbReference type="ARBA" id="ARBA00003195"/>
    </source>
</evidence>
<dbReference type="EMBL" id="VZTC01004157">
    <property type="protein sequence ID" value="NXB46939.1"/>
    <property type="molecule type" value="Genomic_DNA"/>
</dbReference>
<dbReference type="AlphaFoldDB" id="A0A7K8E7Q6"/>
<gene>
    <name evidence="17" type="primary">Ndufb4</name>
    <name evidence="17" type="ORF">LEUROT_R09817</name>
</gene>
<sequence>MASAPPPSAAGLYRPNRFVSLPAELDPNTYDTSPEKRRAEAERLAIRSRLKRHPRVEGPRQSPAGLTAFLFTPQEDPALIRWAYAKSQNVYPTFRPTPKTSFLGAAYALGPLLFWIFVLKADRDCKEKRIQEGKYKRPFSVFF</sequence>
<keyword evidence="8 16" id="KW-0812">Transmembrane</keyword>
<evidence type="ECO:0000256" key="11">
    <source>
        <dbReference type="ARBA" id="ARBA00022989"/>
    </source>
</evidence>
<dbReference type="PANTHER" id="PTHR15469">
    <property type="entry name" value="NADH-UBIQUINONE OXIDOREDUCTASE B15 SUBUNIT"/>
    <property type="match status" value="1"/>
</dbReference>
<dbReference type="PANTHER" id="PTHR15469:SF0">
    <property type="entry name" value="NADH DEHYDROGENASE [UBIQUINONE] 1 BETA SUBCOMPLEX SUBUNIT 4"/>
    <property type="match status" value="1"/>
</dbReference>
<protein>
    <recommendedName>
        <fullName evidence="5">NADH dehydrogenase [ubiquinone] 1 beta subcomplex subunit 4</fullName>
    </recommendedName>
    <alternativeName>
        <fullName evidence="14">Complex I-B15</fullName>
    </alternativeName>
    <alternativeName>
        <fullName evidence="15">NADH-ubiquinone oxidoreductase B15 subunit</fullName>
    </alternativeName>
</protein>
<evidence type="ECO:0000256" key="4">
    <source>
        <dbReference type="ARBA" id="ARBA00011533"/>
    </source>
</evidence>
<comment type="subunit">
    <text evidence="4">Complex I is composed of 45 different subunits.</text>
</comment>
<keyword evidence="10" id="KW-0249">Electron transport</keyword>
<evidence type="ECO:0000256" key="13">
    <source>
        <dbReference type="ARBA" id="ARBA00023136"/>
    </source>
</evidence>
<dbReference type="Proteomes" id="UP000522331">
    <property type="component" value="Unassembled WGS sequence"/>
</dbReference>
<comment type="subcellular location">
    <subcellularLocation>
        <location evidence="2">Mitochondrion inner membrane</location>
        <topology evidence="2">Single-pass membrane protein</topology>
        <orientation evidence="2">Matrix side</orientation>
    </subcellularLocation>
</comment>
<feature type="non-terminal residue" evidence="17">
    <location>
        <position position="143"/>
    </location>
</feature>
<dbReference type="InterPro" id="IPR009866">
    <property type="entry name" value="NADH_UbQ_OxRdtase_NDUFB4_su"/>
</dbReference>
<keyword evidence="9" id="KW-0999">Mitochondrion inner membrane</keyword>
<dbReference type="GO" id="GO:0005743">
    <property type="term" value="C:mitochondrial inner membrane"/>
    <property type="evidence" value="ECO:0007669"/>
    <property type="project" value="UniProtKB-SubCell"/>
</dbReference>
<keyword evidence="18" id="KW-1185">Reference proteome</keyword>
<keyword evidence="13 16" id="KW-0472">Membrane</keyword>
<proteinExistence type="inferred from homology"/>
<comment type="function">
    <text evidence="1">Accessory subunit of the mitochondrial membrane respiratory chain NADH dehydrogenase (Complex I), that is believed not to be involved in catalysis. Complex I functions in the transfer of electrons from NADH to the respiratory chain. The immediate electron acceptor for the enzyme is believed to be ubiquinone.</text>
</comment>
<keyword evidence="12" id="KW-0496">Mitochondrion</keyword>
<evidence type="ECO:0000256" key="14">
    <source>
        <dbReference type="ARBA" id="ARBA00030212"/>
    </source>
</evidence>
<evidence type="ECO:0000256" key="12">
    <source>
        <dbReference type="ARBA" id="ARBA00023128"/>
    </source>
</evidence>
<evidence type="ECO:0000256" key="8">
    <source>
        <dbReference type="ARBA" id="ARBA00022692"/>
    </source>
</evidence>
<evidence type="ECO:0000256" key="9">
    <source>
        <dbReference type="ARBA" id="ARBA00022792"/>
    </source>
</evidence>
<evidence type="ECO:0000256" key="2">
    <source>
        <dbReference type="ARBA" id="ARBA00004298"/>
    </source>
</evidence>
<evidence type="ECO:0000256" key="7">
    <source>
        <dbReference type="ARBA" id="ARBA00022660"/>
    </source>
</evidence>
<feature type="non-terminal residue" evidence="17">
    <location>
        <position position="1"/>
    </location>
</feature>
<comment type="caution">
    <text evidence="17">The sequence shown here is derived from an EMBL/GenBank/DDBJ whole genome shotgun (WGS) entry which is preliminary data.</text>
</comment>
<keyword evidence="6" id="KW-0813">Transport</keyword>
<accession>A0A7K8E7Q6</accession>
<reference evidence="17 18" key="1">
    <citation type="submission" date="2019-09" db="EMBL/GenBank/DDBJ databases">
        <title>Bird 10,000 Genomes (B10K) Project - Family phase.</title>
        <authorList>
            <person name="Zhang G."/>
        </authorList>
    </citation>
    <scope>NUCLEOTIDE SEQUENCE [LARGE SCALE GENOMIC DNA]</scope>
    <source>
        <strain evidence="17">B10K-DU-002-02</strain>
        <tissue evidence="17">Muscle</tissue>
    </source>
</reference>
<evidence type="ECO:0000256" key="6">
    <source>
        <dbReference type="ARBA" id="ARBA00022448"/>
    </source>
</evidence>
<evidence type="ECO:0000313" key="17">
    <source>
        <dbReference type="EMBL" id="NXB46939.1"/>
    </source>
</evidence>
<dbReference type="Pfam" id="PF07225">
    <property type="entry name" value="NDUF_B4"/>
    <property type="match status" value="1"/>
</dbReference>
<evidence type="ECO:0000256" key="15">
    <source>
        <dbReference type="ARBA" id="ARBA00030987"/>
    </source>
</evidence>
<evidence type="ECO:0000256" key="16">
    <source>
        <dbReference type="SAM" id="Phobius"/>
    </source>
</evidence>
<evidence type="ECO:0000313" key="18">
    <source>
        <dbReference type="Proteomes" id="UP000522331"/>
    </source>
</evidence>
<evidence type="ECO:0000256" key="10">
    <source>
        <dbReference type="ARBA" id="ARBA00022982"/>
    </source>
</evidence>
<keyword evidence="11 16" id="KW-1133">Transmembrane helix</keyword>